<sequence length="98" mass="10991">MQPQPLPLFPLRLRASDPGYDAWTAAKAAFKAELIAAYDRQVTSLVADHATAVRQEEAEAEDEDEDKEGDIQDRAAVFHRRHARLREGFRHHIASVAA</sequence>
<feature type="region of interest" description="Disordered" evidence="1">
    <location>
        <begin position="52"/>
        <end position="71"/>
    </location>
</feature>
<feature type="compositionally biased region" description="Acidic residues" evidence="1">
    <location>
        <begin position="58"/>
        <end position="68"/>
    </location>
</feature>
<reference evidence="2" key="3">
    <citation type="submission" date="2011-03" db="EMBL/GenBank/DDBJ databases">
        <title>Annotation of Magnaporthe poae ATCC 64411.</title>
        <authorList>
            <person name="Ma L.-J."/>
            <person name="Dead R."/>
            <person name="Young S.K."/>
            <person name="Zeng Q."/>
            <person name="Gargeya S."/>
            <person name="Fitzgerald M."/>
            <person name="Haas B."/>
            <person name="Abouelleil A."/>
            <person name="Alvarado L."/>
            <person name="Arachchi H.M."/>
            <person name="Berlin A."/>
            <person name="Brown A."/>
            <person name="Chapman S.B."/>
            <person name="Chen Z."/>
            <person name="Dunbar C."/>
            <person name="Freedman E."/>
            <person name="Gearin G."/>
            <person name="Gellesch M."/>
            <person name="Goldberg J."/>
            <person name="Griggs A."/>
            <person name="Gujja S."/>
            <person name="Heiman D."/>
            <person name="Howarth C."/>
            <person name="Larson L."/>
            <person name="Lui A."/>
            <person name="MacDonald P.J.P."/>
            <person name="Mehta T."/>
            <person name="Montmayeur A."/>
            <person name="Murphy C."/>
            <person name="Neiman D."/>
            <person name="Pearson M."/>
            <person name="Priest M."/>
            <person name="Roberts A."/>
            <person name="Saif S."/>
            <person name="Shea T."/>
            <person name="Shenoy N."/>
            <person name="Sisk P."/>
            <person name="Stolte C."/>
            <person name="Sykes S."/>
            <person name="Yandava C."/>
            <person name="Wortman J."/>
            <person name="Nusbaum C."/>
            <person name="Birren B."/>
        </authorList>
    </citation>
    <scope>NUCLEOTIDE SEQUENCE</scope>
    <source>
        <strain evidence="2">ATCC 64411</strain>
    </source>
</reference>
<protein>
    <submittedName>
        <fullName evidence="2 3">Uncharacterized protein</fullName>
    </submittedName>
</protein>
<reference evidence="3" key="4">
    <citation type="journal article" date="2015" name="G3 (Bethesda)">
        <title>Genome sequences of three phytopathogenic species of the Magnaporthaceae family of fungi.</title>
        <authorList>
            <person name="Okagaki L.H."/>
            <person name="Nunes C.C."/>
            <person name="Sailsbery J."/>
            <person name="Clay B."/>
            <person name="Brown D."/>
            <person name="John T."/>
            <person name="Oh Y."/>
            <person name="Young N."/>
            <person name="Fitzgerald M."/>
            <person name="Haas B.J."/>
            <person name="Zeng Q."/>
            <person name="Young S."/>
            <person name="Adiconis X."/>
            <person name="Fan L."/>
            <person name="Levin J.Z."/>
            <person name="Mitchell T.K."/>
            <person name="Okubara P.A."/>
            <person name="Farman M.L."/>
            <person name="Kohn L.M."/>
            <person name="Birren B."/>
            <person name="Ma L.-J."/>
            <person name="Dean R.A."/>
        </authorList>
    </citation>
    <scope>NUCLEOTIDE SEQUENCE</scope>
    <source>
        <strain evidence="3">ATCC 64411 / 73-15</strain>
    </source>
</reference>
<keyword evidence="4" id="KW-1185">Reference proteome</keyword>
<evidence type="ECO:0000256" key="1">
    <source>
        <dbReference type="SAM" id="MobiDB-lite"/>
    </source>
</evidence>
<dbReference type="EMBL" id="GL876970">
    <property type="protein sequence ID" value="KLU86980.1"/>
    <property type="molecule type" value="Genomic_DNA"/>
</dbReference>
<proteinExistence type="predicted"/>
<evidence type="ECO:0000313" key="4">
    <source>
        <dbReference type="Proteomes" id="UP000011715"/>
    </source>
</evidence>
<dbReference type="Proteomes" id="UP000011715">
    <property type="component" value="Unassembled WGS sequence"/>
</dbReference>
<dbReference type="EMBL" id="ADBL01001434">
    <property type="status" value="NOT_ANNOTATED_CDS"/>
    <property type="molecule type" value="Genomic_DNA"/>
</dbReference>
<reference evidence="4" key="2">
    <citation type="submission" date="2010-05" db="EMBL/GenBank/DDBJ databases">
        <title>The genome sequence of Magnaporthe poae strain ATCC 64411.</title>
        <authorList>
            <person name="Ma L.-J."/>
            <person name="Dead R."/>
            <person name="Young S."/>
            <person name="Zeng Q."/>
            <person name="Koehrsen M."/>
            <person name="Alvarado L."/>
            <person name="Berlin A."/>
            <person name="Chapman S.B."/>
            <person name="Chen Z."/>
            <person name="Freedman E."/>
            <person name="Gellesch M."/>
            <person name="Goldberg J."/>
            <person name="Griggs A."/>
            <person name="Gujja S."/>
            <person name="Heilman E.R."/>
            <person name="Heiman D."/>
            <person name="Hepburn T."/>
            <person name="Howarth C."/>
            <person name="Jen D."/>
            <person name="Larson L."/>
            <person name="Mehta T."/>
            <person name="Neiman D."/>
            <person name="Pearson M."/>
            <person name="Roberts A."/>
            <person name="Saif S."/>
            <person name="Shea T."/>
            <person name="Shenoy N."/>
            <person name="Sisk P."/>
            <person name="Stolte C."/>
            <person name="Sykes S."/>
            <person name="Walk T."/>
            <person name="White J."/>
            <person name="Yandava C."/>
            <person name="Haas B."/>
            <person name="Nusbaum C."/>
            <person name="Birren B."/>
        </authorList>
    </citation>
    <scope>NUCLEOTIDE SEQUENCE [LARGE SCALE GENOMIC DNA]</scope>
    <source>
        <strain evidence="4">ATCC 64411 / 73-15</strain>
    </source>
</reference>
<accession>A0A0C4E0U9</accession>
<dbReference type="VEuPathDB" id="FungiDB:MAPG_05986"/>
<reference evidence="3" key="5">
    <citation type="submission" date="2015-06" db="UniProtKB">
        <authorList>
            <consortium name="EnsemblFungi"/>
        </authorList>
    </citation>
    <scope>IDENTIFICATION</scope>
    <source>
        <strain evidence="3">ATCC 64411</strain>
    </source>
</reference>
<dbReference type="EnsemblFungi" id="MAPG_05986T0">
    <property type="protein sequence ID" value="MAPG_05986T0"/>
    <property type="gene ID" value="MAPG_05986"/>
</dbReference>
<evidence type="ECO:0000313" key="2">
    <source>
        <dbReference type="EMBL" id="KLU86980.1"/>
    </source>
</evidence>
<evidence type="ECO:0000313" key="3">
    <source>
        <dbReference type="EnsemblFungi" id="MAPG_05986T0"/>
    </source>
</evidence>
<dbReference type="AlphaFoldDB" id="A0A0C4E0U9"/>
<reference evidence="2" key="1">
    <citation type="submission" date="2010-05" db="EMBL/GenBank/DDBJ databases">
        <title>The Genome Sequence of Magnaporthe poae strain ATCC 64411.</title>
        <authorList>
            <consortium name="The Broad Institute Genome Sequencing Platform"/>
            <consortium name="Broad Institute Genome Sequencing Center for Infectious Disease"/>
            <person name="Ma L.-J."/>
            <person name="Dead R."/>
            <person name="Young S."/>
            <person name="Zeng Q."/>
            <person name="Koehrsen M."/>
            <person name="Alvarado L."/>
            <person name="Berlin A."/>
            <person name="Chapman S.B."/>
            <person name="Chen Z."/>
            <person name="Freedman E."/>
            <person name="Gellesch M."/>
            <person name="Goldberg J."/>
            <person name="Griggs A."/>
            <person name="Gujja S."/>
            <person name="Heilman E.R."/>
            <person name="Heiman D."/>
            <person name="Hepburn T."/>
            <person name="Howarth C."/>
            <person name="Jen D."/>
            <person name="Larson L."/>
            <person name="Mehta T."/>
            <person name="Neiman D."/>
            <person name="Pearson M."/>
            <person name="Roberts A."/>
            <person name="Saif S."/>
            <person name="Shea T."/>
            <person name="Shenoy N."/>
            <person name="Sisk P."/>
            <person name="Stolte C."/>
            <person name="Sykes S."/>
            <person name="Walk T."/>
            <person name="White J."/>
            <person name="Yandava C."/>
            <person name="Haas B."/>
            <person name="Nusbaum C."/>
            <person name="Birren B."/>
        </authorList>
    </citation>
    <scope>NUCLEOTIDE SEQUENCE</scope>
    <source>
        <strain evidence="2">ATCC 64411</strain>
    </source>
</reference>
<name>A0A0C4E0U9_MAGP6</name>
<gene>
    <name evidence="2" type="ORF">MAPG_05986</name>
</gene>
<organism evidence="3 4">
    <name type="scientific">Magnaporthiopsis poae (strain ATCC 64411 / 73-15)</name>
    <name type="common">Kentucky bluegrass fungus</name>
    <name type="synonym">Magnaporthe poae</name>
    <dbReference type="NCBI Taxonomy" id="644358"/>
    <lineage>
        <taxon>Eukaryota</taxon>
        <taxon>Fungi</taxon>
        <taxon>Dikarya</taxon>
        <taxon>Ascomycota</taxon>
        <taxon>Pezizomycotina</taxon>
        <taxon>Sordariomycetes</taxon>
        <taxon>Sordariomycetidae</taxon>
        <taxon>Magnaporthales</taxon>
        <taxon>Magnaporthaceae</taxon>
        <taxon>Magnaporthiopsis</taxon>
    </lineage>
</organism>